<protein>
    <submittedName>
        <fullName evidence="1">Uncharacterized protein</fullName>
    </submittedName>
</protein>
<organism evidence="1 2">
    <name type="scientific">Gardnerella vaginalis JCP8108</name>
    <dbReference type="NCBI Taxonomy" id="1261066"/>
    <lineage>
        <taxon>Bacteria</taxon>
        <taxon>Bacillati</taxon>
        <taxon>Actinomycetota</taxon>
        <taxon>Actinomycetes</taxon>
        <taxon>Bifidobacteriales</taxon>
        <taxon>Bifidobacteriaceae</taxon>
        <taxon>Gardnerella</taxon>
    </lineage>
</organism>
<name>S4GQG6_GARVA</name>
<evidence type="ECO:0000313" key="2">
    <source>
        <dbReference type="Proteomes" id="UP000014521"/>
    </source>
</evidence>
<dbReference type="HOGENOM" id="CLU_3128768_0_0_11"/>
<feature type="non-terminal residue" evidence="1">
    <location>
        <position position="1"/>
    </location>
</feature>
<proteinExistence type="predicted"/>
<dbReference type="AlphaFoldDB" id="S4GQG6"/>
<evidence type="ECO:0000313" key="1">
    <source>
        <dbReference type="EMBL" id="EPI48417.1"/>
    </source>
</evidence>
<dbReference type="EMBL" id="ATJJ01000033">
    <property type="protein sequence ID" value="EPI48417.1"/>
    <property type="molecule type" value="Genomic_DNA"/>
</dbReference>
<gene>
    <name evidence="1" type="ORF">HMPREF1581_00646</name>
</gene>
<reference evidence="1 2" key="1">
    <citation type="submission" date="2013-06" db="EMBL/GenBank/DDBJ databases">
        <authorList>
            <person name="Weinstock G."/>
            <person name="Sodergren E."/>
            <person name="Lobos E.A."/>
            <person name="Fulton L."/>
            <person name="Fulton R."/>
            <person name="Courtney L."/>
            <person name="Fronick C."/>
            <person name="O'Laughlin M."/>
            <person name="Godfrey J."/>
            <person name="Wilson R.M."/>
            <person name="Miner T."/>
            <person name="Farmer C."/>
            <person name="Delehaunty K."/>
            <person name="Cordes M."/>
            <person name="Minx P."/>
            <person name="Tomlinson C."/>
            <person name="Chen J."/>
            <person name="Wollam A."/>
            <person name="Pepin K.H."/>
            <person name="Bhonagiri V."/>
            <person name="Zhang X."/>
            <person name="Warren W."/>
            <person name="Mitreva M."/>
            <person name="Mardis E.R."/>
            <person name="Wilson R.K."/>
        </authorList>
    </citation>
    <scope>NUCLEOTIDE SEQUENCE [LARGE SCALE GENOMIC DNA]</scope>
    <source>
        <strain evidence="1 2">JCP8108</strain>
    </source>
</reference>
<accession>S4GQG6</accession>
<sequence length="49" mass="5459">KSPARCLRTQKSPATARLATLANHNKTLKSCPSANISTWRFCQVNLFKV</sequence>
<dbReference type="Proteomes" id="UP000014521">
    <property type="component" value="Unassembled WGS sequence"/>
</dbReference>
<comment type="caution">
    <text evidence="1">The sequence shown here is derived from an EMBL/GenBank/DDBJ whole genome shotgun (WGS) entry which is preliminary data.</text>
</comment>